<evidence type="ECO:0000313" key="2">
    <source>
        <dbReference type="EMBL" id="KAL2337615.1"/>
    </source>
</evidence>
<dbReference type="InterPro" id="IPR012340">
    <property type="entry name" value="NA-bd_OB-fold"/>
</dbReference>
<accession>A0ABD1MP84</accession>
<dbReference type="SUPFAM" id="SSF50249">
    <property type="entry name" value="Nucleic acid-binding proteins"/>
    <property type="match status" value="1"/>
</dbReference>
<reference evidence="2 3" key="1">
    <citation type="submission" date="2024-08" db="EMBL/GenBank/DDBJ databases">
        <title>Insights into the chromosomal genome structure of Flemingia macrophylla.</title>
        <authorList>
            <person name="Ding Y."/>
            <person name="Zhao Y."/>
            <person name="Bi W."/>
            <person name="Wu M."/>
            <person name="Zhao G."/>
            <person name="Gong Y."/>
            <person name="Li W."/>
            <person name="Zhang P."/>
        </authorList>
    </citation>
    <scope>NUCLEOTIDE SEQUENCE [LARGE SCALE GENOMIC DNA]</scope>
    <source>
        <strain evidence="2">DYQJB</strain>
        <tissue evidence="2">Leaf</tissue>
    </source>
</reference>
<keyword evidence="3" id="KW-1185">Reference proteome</keyword>
<name>A0ABD1MP84_9FABA</name>
<proteinExistence type="predicted"/>
<dbReference type="Gene3D" id="2.40.50.140">
    <property type="entry name" value="Nucleic acid-binding proteins"/>
    <property type="match status" value="1"/>
</dbReference>
<sequence length="145" mass="16361">MSENMILLKNIVPAAQNNLDTKFIILDKGKATIIEGQNKMCLALVADETAAVHFQFWGDECDAFDSGDIICLTNGIFSYQHRKLVLRAGKRGKLLKVGEFTMAYVETPNMSEIHWIPDPNNSKRYIQEHVISSVSRSFPPLPFDM</sequence>
<gene>
    <name evidence="2" type="ORF">Fmac_012061</name>
</gene>
<comment type="caution">
    <text evidence="2">The sequence shown here is derived from an EMBL/GenBank/DDBJ whole genome shotgun (WGS) entry which is preliminary data.</text>
</comment>
<keyword evidence="1" id="KW-0238">DNA-binding</keyword>
<dbReference type="PANTHER" id="PTHR13356">
    <property type="entry name" value="OB FOLD NUCLEIC ACID BINDING PROTEIN-RELATED"/>
    <property type="match status" value="1"/>
</dbReference>
<dbReference type="GO" id="GO:0003677">
    <property type="term" value="F:DNA binding"/>
    <property type="evidence" value="ECO:0007669"/>
    <property type="project" value="UniProtKB-KW"/>
</dbReference>
<dbReference type="FunFam" id="2.40.50.140:FF:000072">
    <property type="entry name" value="SOSS complex subunit B2"/>
    <property type="match status" value="1"/>
</dbReference>
<evidence type="ECO:0000313" key="3">
    <source>
        <dbReference type="Proteomes" id="UP001603857"/>
    </source>
</evidence>
<dbReference type="PANTHER" id="PTHR13356:SF0">
    <property type="entry name" value="SOSS COMPLEX SUBUNIT B HOMOLOG"/>
    <property type="match status" value="1"/>
</dbReference>
<evidence type="ECO:0000256" key="1">
    <source>
        <dbReference type="ARBA" id="ARBA00023125"/>
    </source>
</evidence>
<evidence type="ECO:0008006" key="4">
    <source>
        <dbReference type="Google" id="ProtNLM"/>
    </source>
</evidence>
<dbReference type="Proteomes" id="UP001603857">
    <property type="component" value="Unassembled WGS sequence"/>
</dbReference>
<organism evidence="2 3">
    <name type="scientific">Flemingia macrophylla</name>
    <dbReference type="NCBI Taxonomy" id="520843"/>
    <lineage>
        <taxon>Eukaryota</taxon>
        <taxon>Viridiplantae</taxon>
        <taxon>Streptophyta</taxon>
        <taxon>Embryophyta</taxon>
        <taxon>Tracheophyta</taxon>
        <taxon>Spermatophyta</taxon>
        <taxon>Magnoliopsida</taxon>
        <taxon>eudicotyledons</taxon>
        <taxon>Gunneridae</taxon>
        <taxon>Pentapetalae</taxon>
        <taxon>rosids</taxon>
        <taxon>fabids</taxon>
        <taxon>Fabales</taxon>
        <taxon>Fabaceae</taxon>
        <taxon>Papilionoideae</taxon>
        <taxon>50 kb inversion clade</taxon>
        <taxon>NPAAA clade</taxon>
        <taxon>indigoferoid/millettioid clade</taxon>
        <taxon>Phaseoleae</taxon>
        <taxon>Flemingia</taxon>
    </lineage>
</organism>
<dbReference type="AlphaFoldDB" id="A0ABD1MP84"/>
<dbReference type="EMBL" id="JBGMDY010000004">
    <property type="protein sequence ID" value="KAL2337615.1"/>
    <property type="molecule type" value="Genomic_DNA"/>
</dbReference>
<dbReference type="InterPro" id="IPR051231">
    <property type="entry name" value="SOSS-B"/>
</dbReference>
<dbReference type="GO" id="GO:0005694">
    <property type="term" value="C:chromosome"/>
    <property type="evidence" value="ECO:0007669"/>
    <property type="project" value="UniProtKB-ARBA"/>
</dbReference>
<protein>
    <recommendedName>
        <fullName evidence="4">SOSS complex subunit B homolog</fullName>
    </recommendedName>
</protein>